<keyword evidence="2" id="KW-1185">Reference proteome</keyword>
<dbReference type="PANTHER" id="PTHR22774">
    <property type="entry name" value="CHOREIN N-TERMINAL DOMAIN-CONTAINING PROTEIN"/>
    <property type="match status" value="1"/>
</dbReference>
<reference evidence="1 2" key="1">
    <citation type="journal article" date="2021" name="Commun. Biol.">
        <title>The genome of Shorea leprosula (Dipterocarpaceae) highlights the ecological relevance of drought in aseasonal tropical rainforests.</title>
        <authorList>
            <person name="Ng K.K.S."/>
            <person name="Kobayashi M.J."/>
            <person name="Fawcett J.A."/>
            <person name="Hatakeyama M."/>
            <person name="Paape T."/>
            <person name="Ng C.H."/>
            <person name="Ang C.C."/>
            <person name="Tnah L.H."/>
            <person name="Lee C.T."/>
            <person name="Nishiyama T."/>
            <person name="Sese J."/>
            <person name="O'Brien M.J."/>
            <person name="Copetti D."/>
            <person name="Mohd Noor M.I."/>
            <person name="Ong R.C."/>
            <person name="Putra M."/>
            <person name="Sireger I.Z."/>
            <person name="Indrioko S."/>
            <person name="Kosugi Y."/>
            <person name="Izuno A."/>
            <person name="Isagi Y."/>
            <person name="Lee S.L."/>
            <person name="Shimizu K.K."/>
        </authorList>
    </citation>
    <scope>NUCLEOTIDE SEQUENCE [LARGE SCALE GENOMIC DNA]</scope>
    <source>
        <strain evidence="1">214</strain>
    </source>
</reference>
<sequence>MVSASISGVRLGGGMNYTEALLHRFGILGLDGGPGEELSKGLENISAGPLAKLLKPSALIDDLAKGGNLEGEKDSGFLHLGMPDDVDVSIELKDWLFPLEGVQETADRWWFDNQEDVTREERCWHTTFQALRVKATSSPKHMLKGKGKSDEVQKYPVELVTERRALKRSSPRIISEPVWCGWWEL</sequence>
<name>A0AAV5M8I2_9ROSI</name>
<organism evidence="1 2">
    <name type="scientific">Rubroshorea leprosula</name>
    <dbReference type="NCBI Taxonomy" id="152421"/>
    <lineage>
        <taxon>Eukaryota</taxon>
        <taxon>Viridiplantae</taxon>
        <taxon>Streptophyta</taxon>
        <taxon>Embryophyta</taxon>
        <taxon>Tracheophyta</taxon>
        <taxon>Spermatophyta</taxon>
        <taxon>Magnoliopsida</taxon>
        <taxon>eudicotyledons</taxon>
        <taxon>Gunneridae</taxon>
        <taxon>Pentapetalae</taxon>
        <taxon>rosids</taxon>
        <taxon>malvids</taxon>
        <taxon>Malvales</taxon>
        <taxon>Dipterocarpaceae</taxon>
        <taxon>Rubroshorea</taxon>
    </lineage>
</organism>
<dbReference type="AlphaFoldDB" id="A0AAV5M8I2"/>
<gene>
    <name evidence="1" type="ORF">SLEP1_g52853</name>
</gene>
<dbReference type="InterPro" id="IPR026728">
    <property type="entry name" value="BLTP3A/B"/>
</dbReference>
<proteinExistence type="predicted"/>
<dbReference type="Proteomes" id="UP001054252">
    <property type="component" value="Unassembled WGS sequence"/>
</dbReference>
<evidence type="ECO:0000313" key="1">
    <source>
        <dbReference type="EMBL" id="GKV45808.1"/>
    </source>
</evidence>
<accession>A0AAV5M8I2</accession>
<protein>
    <submittedName>
        <fullName evidence="1">Uncharacterized protein</fullName>
    </submittedName>
</protein>
<comment type="caution">
    <text evidence="1">The sequence shown here is derived from an EMBL/GenBank/DDBJ whole genome shotgun (WGS) entry which is preliminary data.</text>
</comment>
<evidence type="ECO:0000313" key="2">
    <source>
        <dbReference type="Proteomes" id="UP001054252"/>
    </source>
</evidence>
<dbReference type="EMBL" id="BPVZ01000198">
    <property type="protein sequence ID" value="GKV45808.1"/>
    <property type="molecule type" value="Genomic_DNA"/>
</dbReference>
<dbReference type="PANTHER" id="PTHR22774:SF11">
    <property type="entry name" value="CHOREIN N-TERMINAL DOMAIN-CONTAINING PROTEIN"/>
    <property type="match status" value="1"/>
</dbReference>